<protein>
    <recommendedName>
        <fullName evidence="8">Tryptophan--tRNA ligase</fullName>
        <ecNumber evidence="8">6.1.1.2</ecNumber>
    </recommendedName>
    <alternativeName>
        <fullName evidence="8">Tryptophanyl-tRNA synthetase</fullName>
        <shortName evidence="8">TrpRS</shortName>
    </alternativeName>
</protein>
<feature type="binding site" evidence="8">
    <location>
        <begin position="169"/>
        <end position="171"/>
    </location>
    <ligand>
        <name>ATP</name>
        <dbReference type="ChEBI" id="CHEBI:30616"/>
    </ligand>
</feature>
<organism evidence="10 11">
    <name type="scientific">Fodinibius roseus</name>
    <dbReference type="NCBI Taxonomy" id="1194090"/>
    <lineage>
        <taxon>Bacteria</taxon>
        <taxon>Pseudomonadati</taxon>
        <taxon>Balneolota</taxon>
        <taxon>Balneolia</taxon>
        <taxon>Balneolales</taxon>
        <taxon>Balneolaceae</taxon>
        <taxon>Fodinibius</taxon>
    </lineage>
</organism>
<dbReference type="PRINTS" id="PR01039">
    <property type="entry name" value="TRNASYNTHTRP"/>
</dbReference>
<dbReference type="InterPro" id="IPR002305">
    <property type="entry name" value="aa-tRNA-synth_Ic"/>
</dbReference>
<proteinExistence type="inferred from homology"/>
<dbReference type="SUPFAM" id="SSF52374">
    <property type="entry name" value="Nucleotidylyl transferase"/>
    <property type="match status" value="1"/>
</dbReference>
<comment type="function">
    <text evidence="8">Catalyzes the attachment of tryptophan to tRNA(Trp).</text>
</comment>
<evidence type="ECO:0000256" key="4">
    <source>
        <dbReference type="ARBA" id="ARBA00022840"/>
    </source>
</evidence>
<dbReference type="NCBIfam" id="TIGR00233">
    <property type="entry name" value="trpS"/>
    <property type="match status" value="1"/>
</dbReference>
<dbReference type="CDD" id="cd00806">
    <property type="entry name" value="TrpRS_core"/>
    <property type="match status" value="1"/>
</dbReference>
<evidence type="ECO:0000256" key="6">
    <source>
        <dbReference type="ARBA" id="ARBA00023146"/>
    </source>
</evidence>
<keyword evidence="3 8" id="KW-0547">Nucleotide-binding</keyword>
<dbReference type="PANTHER" id="PTHR43766">
    <property type="entry name" value="TRYPTOPHAN--TRNA LIGASE, MITOCHONDRIAL"/>
    <property type="match status" value="1"/>
</dbReference>
<keyword evidence="5 8" id="KW-0648">Protein biosynthesis</keyword>
<evidence type="ECO:0000256" key="5">
    <source>
        <dbReference type="ARBA" id="ARBA00022917"/>
    </source>
</evidence>
<dbReference type="PANTHER" id="PTHR43766:SF1">
    <property type="entry name" value="TRYPTOPHAN--TRNA LIGASE, MITOCHONDRIAL"/>
    <property type="match status" value="1"/>
</dbReference>
<dbReference type="GO" id="GO:0004830">
    <property type="term" value="F:tryptophan-tRNA ligase activity"/>
    <property type="evidence" value="ECO:0007669"/>
    <property type="project" value="UniProtKB-UniRule"/>
</dbReference>
<keyword evidence="4 8" id="KW-0067">ATP-binding</keyword>
<keyword evidence="8" id="KW-0963">Cytoplasm</keyword>
<evidence type="ECO:0000313" key="10">
    <source>
        <dbReference type="EMBL" id="SHE36990.1"/>
    </source>
</evidence>
<dbReference type="InterPro" id="IPR014729">
    <property type="entry name" value="Rossmann-like_a/b/a_fold"/>
</dbReference>
<evidence type="ECO:0000313" key="11">
    <source>
        <dbReference type="Proteomes" id="UP000184041"/>
    </source>
</evidence>
<feature type="short sequence motif" description="'KMSKS' region" evidence="8">
    <location>
        <begin position="216"/>
        <end position="220"/>
    </location>
</feature>
<dbReference type="Gene3D" id="3.40.50.620">
    <property type="entry name" value="HUPs"/>
    <property type="match status" value="1"/>
</dbReference>
<dbReference type="FunFam" id="1.10.240.10:FF:000005">
    <property type="entry name" value="Tryptophan--tRNA ligase"/>
    <property type="match status" value="1"/>
</dbReference>
<evidence type="ECO:0000256" key="7">
    <source>
        <dbReference type="ARBA" id="ARBA00049929"/>
    </source>
</evidence>
<feature type="binding site" evidence="8">
    <location>
        <position position="157"/>
    </location>
    <ligand>
        <name>L-tryptophan</name>
        <dbReference type="ChEBI" id="CHEBI:57912"/>
    </ligand>
</feature>
<dbReference type="HAMAP" id="MF_00140_B">
    <property type="entry name" value="Trp_tRNA_synth_B"/>
    <property type="match status" value="1"/>
</dbReference>
<keyword evidence="11" id="KW-1185">Reference proteome</keyword>
<accession>A0A1M4SXS3</accession>
<comment type="subcellular location">
    <subcellularLocation>
        <location evidence="8">Cytoplasm</location>
    </subcellularLocation>
</comment>
<dbReference type="Proteomes" id="UP000184041">
    <property type="component" value="Unassembled WGS sequence"/>
</dbReference>
<keyword evidence="6 8" id="KW-0030">Aminoacyl-tRNA synthetase</keyword>
<keyword evidence="2 8" id="KW-0436">Ligase</keyword>
<dbReference type="STRING" id="1194090.SAMN05443144_101150"/>
<dbReference type="InterPro" id="IPR050203">
    <property type="entry name" value="Trp-tRNA_synthetase"/>
</dbReference>
<dbReference type="Pfam" id="PF00579">
    <property type="entry name" value="tRNA-synt_1b"/>
    <property type="match status" value="1"/>
</dbReference>
<comment type="similarity">
    <text evidence="1 8 9">Belongs to the class-I aminoacyl-tRNA synthetase family.</text>
</comment>
<dbReference type="AlphaFoldDB" id="A0A1M4SXS3"/>
<dbReference type="EC" id="6.1.1.2" evidence="8"/>
<dbReference type="GO" id="GO:0005829">
    <property type="term" value="C:cytosol"/>
    <property type="evidence" value="ECO:0007669"/>
    <property type="project" value="TreeGrafter"/>
</dbReference>
<evidence type="ECO:0000256" key="9">
    <source>
        <dbReference type="RuleBase" id="RU363036"/>
    </source>
</evidence>
<gene>
    <name evidence="8" type="primary">trpS</name>
    <name evidence="10" type="ORF">SAMN05443144_101150</name>
</gene>
<dbReference type="Gene3D" id="1.10.240.10">
    <property type="entry name" value="Tyrosyl-Transfer RNA Synthetase"/>
    <property type="match status" value="1"/>
</dbReference>
<feature type="binding site" evidence="8">
    <location>
        <begin position="34"/>
        <end position="36"/>
    </location>
    <ligand>
        <name>ATP</name>
        <dbReference type="ChEBI" id="CHEBI:30616"/>
    </ligand>
</feature>
<dbReference type="InterPro" id="IPR002306">
    <property type="entry name" value="Trp-tRNA-ligase"/>
</dbReference>
<dbReference type="EMBL" id="FQUS01000001">
    <property type="protein sequence ID" value="SHE36990.1"/>
    <property type="molecule type" value="Genomic_DNA"/>
</dbReference>
<feature type="binding site" evidence="8">
    <location>
        <position position="209"/>
    </location>
    <ligand>
        <name>ATP</name>
        <dbReference type="ChEBI" id="CHEBI:30616"/>
    </ligand>
</feature>
<feature type="binding site" evidence="8">
    <location>
        <begin position="216"/>
        <end position="220"/>
    </location>
    <ligand>
        <name>ATP</name>
        <dbReference type="ChEBI" id="CHEBI:30616"/>
    </ligand>
</feature>
<sequence length="354" mass="39722">MQKLAKRTVLQSSLNYNVNPCTYLSMKTILSGIQSSGKLHLGNYFGALRQHIQMQEKGDAFYFIANYHSMTSIDDGEEIYQNTIDIALDYLALGLDPDKCTFFAQSDVPQVTELAWMLSTFCPVSMMEKAVAYKDKVAQGVTPNIGLFTYPILQAADILIYNSDVVPVGQDQKQNIEICRDLAGRFNHNYGDEFLKLPEEYIVKSVAVVPGIDGRKMSKSYGNTIGIFDEGKTLRKKVMSIETDSTPLDEPKDPERCNVFALIKLFAGESKQQQIADKYRAGGYGYGHAKNELLDMIEVYFAEARAKRKELAQDIDTVRDILSEGGKKARARAESVMEPIREVAGVFKSYEFNE</sequence>
<dbReference type="GO" id="GO:0006436">
    <property type="term" value="P:tryptophanyl-tRNA aminoacylation"/>
    <property type="evidence" value="ECO:0007669"/>
    <property type="project" value="UniProtKB-UniRule"/>
</dbReference>
<dbReference type="InterPro" id="IPR024109">
    <property type="entry name" value="Trp-tRNA-ligase_bac-type"/>
</dbReference>
<evidence type="ECO:0000256" key="3">
    <source>
        <dbReference type="ARBA" id="ARBA00022741"/>
    </source>
</evidence>
<comment type="catalytic activity">
    <reaction evidence="7 8">
        <text>tRNA(Trp) + L-tryptophan + ATP = L-tryptophyl-tRNA(Trp) + AMP + diphosphate + H(+)</text>
        <dbReference type="Rhea" id="RHEA:24080"/>
        <dbReference type="Rhea" id="RHEA-COMP:9671"/>
        <dbReference type="Rhea" id="RHEA-COMP:9705"/>
        <dbReference type="ChEBI" id="CHEBI:15378"/>
        <dbReference type="ChEBI" id="CHEBI:30616"/>
        <dbReference type="ChEBI" id="CHEBI:33019"/>
        <dbReference type="ChEBI" id="CHEBI:57912"/>
        <dbReference type="ChEBI" id="CHEBI:78442"/>
        <dbReference type="ChEBI" id="CHEBI:78535"/>
        <dbReference type="ChEBI" id="CHEBI:456215"/>
        <dbReference type="EC" id="6.1.1.2"/>
    </reaction>
</comment>
<name>A0A1M4SXS3_9BACT</name>
<evidence type="ECO:0000256" key="8">
    <source>
        <dbReference type="HAMAP-Rule" id="MF_00140"/>
    </source>
</evidence>
<evidence type="ECO:0000256" key="1">
    <source>
        <dbReference type="ARBA" id="ARBA00005594"/>
    </source>
</evidence>
<feature type="binding site" evidence="8">
    <location>
        <begin position="42"/>
        <end position="43"/>
    </location>
    <ligand>
        <name>ATP</name>
        <dbReference type="ChEBI" id="CHEBI:30616"/>
    </ligand>
</feature>
<evidence type="ECO:0000256" key="2">
    <source>
        <dbReference type="ARBA" id="ARBA00022598"/>
    </source>
</evidence>
<comment type="subunit">
    <text evidence="8">Homodimer.</text>
</comment>
<dbReference type="GO" id="GO:0005524">
    <property type="term" value="F:ATP binding"/>
    <property type="evidence" value="ECO:0007669"/>
    <property type="project" value="UniProtKB-UniRule"/>
</dbReference>
<reference evidence="10 11" key="1">
    <citation type="submission" date="2016-11" db="EMBL/GenBank/DDBJ databases">
        <authorList>
            <person name="Jaros S."/>
            <person name="Januszkiewicz K."/>
            <person name="Wedrychowicz H."/>
        </authorList>
    </citation>
    <scope>NUCLEOTIDE SEQUENCE [LARGE SCALE GENOMIC DNA]</scope>
    <source>
        <strain evidence="10 11">DSM 21986</strain>
    </source>
</reference>
<feature type="short sequence motif" description="'HIGH' region" evidence="8">
    <location>
        <begin position="35"/>
        <end position="43"/>
    </location>
</feature>